<dbReference type="PANTHER" id="PTHR35400:SF3">
    <property type="entry name" value="SLL1072 PROTEIN"/>
    <property type="match status" value="1"/>
</dbReference>
<dbReference type="InterPro" id="IPR008538">
    <property type="entry name" value="Uma2"/>
</dbReference>
<dbReference type="SUPFAM" id="SSF52980">
    <property type="entry name" value="Restriction endonuclease-like"/>
    <property type="match status" value="1"/>
</dbReference>
<dbReference type="eggNOG" id="COG4636">
    <property type="taxonomic scope" value="Bacteria"/>
</dbReference>
<gene>
    <name evidence="2" type="ORF">BU52_08365</name>
</gene>
<reference evidence="2 3" key="1">
    <citation type="submission" date="2014-02" db="EMBL/GenBank/DDBJ databases">
        <title>The genome announcement of Streptomyces toyocaensis NRRL15009.</title>
        <authorList>
            <person name="Hong H.-J."/>
            <person name="Kwun M.J."/>
        </authorList>
    </citation>
    <scope>NUCLEOTIDE SEQUENCE [LARGE SCALE GENOMIC DNA]</scope>
    <source>
        <strain evidence="2 3">NRRL 15009</strain>
    </source>
</reference>
<evidence type="ECO:0000259" key="1">
    <source>
        <dbReference type="Pfam" id="PF05685"/>
    </source>
</evidence>
<dbReference type="Pfam" id="PF05685">
    <property type="entry name" value="Uma2"/>
    <property type="match status" value="1"/>
</dbReference>
<dbReference type="AlphaFoldDB" id="A0A081XV98"/>
<accession>A0A081XV98</accession>
<dbReference type="CDD" id="cd06260">
    <property type="entry name" value="DUF820-like"/>
    <property type="match status" value="1"/>
</dbReference>
<dbReference type="PANTHER" id="PTHR35400">
    <property type="entry name" value="SLR1083 PROTEIN"/>
    <property type="match status" value="1"/>
</dbReference>
<organism evidence="2 3">
    <name type="scientific">Streptomyces toyocaensis</name>
    <dbReference type="NCBI Taxonomy" id="55952"/>
    <lineage>
        <taxon>Bacteria</taxon>
        <taxon>Bacillati</taxon>
        <taxon>Actinomycetota</taxon>
        <taxon>Actinomycetes</taxon>
        <taxon>Kitasatosporales</taxon>
        <taxon>Streptomycetaceae</taxon>
        <taxon>Streptomyces</taxon>
    </lineage>
</organism>
<sequence length="195" mass="22197">MTVLEDRIEMAESGDELTLDMMFEWLEKMPIPEGYKAEIVGGHIFMTPQRDTHFQIILDVLEQLRAKYPRKRLASDVRIDFPGRLNGFACDVAAFADHSVKDSRGHWRYQDVEFIAEVISRDTAANDYGPKKDTYAAAGVPVYLIVDPYTAEWHLHTLPKDGTYHGDVSFGFGEEIDLNRTAVGLVLKTDEFPRD</sequence>
<name>A0A081XV98_STRTO</name>
<evidence type="ECO:0000313" key="3">
    <source>
        <dbReference type="Proteomes" id="UP000028341"/>
    </source>
</evidence>
<dbReference type="InterPro" id="IPR011335">
    <property type="entry name" value="Restrct_endonuc-II-like"/>
</dbReference>
<comment type="caution">
    <text evidence="2">The sequence shown here is derived from an EMBL/GenBank/DDBJ whole genome shotgun (WGS) entry which is preliminary data.</text>
</comment>
<dbReference type="EMBL" id="JFCB01000005">
    <property type="protein sequence ID" value="KES07471.1"/>
    <property type="molecule type" value="Genomic_DNA"/>
</dbReference>
<protein>
    <recommendedName>
        <fullName evidence="1">Putative restriction endonuclease domain-containing protein</fullName>
    </recommendedName>
</protein>
<dbReference type="Proteomes" id="UP000028341">
    <property type="component" value="Unassembled WGS sequence"/>
</dbReference>
<dbReference type="RefSeq" id="WP_107061110.1">
    <property type="nucleotide sequence ID" value="NZ_JBFADL010000030.1"/>
</dbReference>
<feature type="domain" description="Putative restriction endonuclease" evidence="1">
    <location>
        <begin position="26"/>
        <end position="187"/>
    </location>
</feature>
<dbReference type="InterPro" id="IPR012296">
    <property type="entry name" value="Nuclease_put_TT1808"/>
</dbReference>
<dbReference type="OrthoDB" id="4316356at2"/>
<evidence type="ECO:0000313" key="2">
    <source>
        <dbReference type="EMBL" id="KES07471.1"/>
    </source>
</evidence>
<keyword evidence="3" id="KW-1185">Reference proteome</keyword>
<proteinExistence type="predicted"/>
<dbReference type="Gene3D" id="3.90.1570.10">
    <property type="entry name" value="tt1808, chain A"/>
    <property type="match status" value="1"/>
</dbReference>